<sequence length="43" mass="4775">MLYANFGHNAMDYEHNTPLSSTFASQTQNRFLLDGLKWLGGAG</sequence>
<keyword evidence="2" id="KW-1185">Reference proteome</keyword>
<dbReference type="Proteomes" id="UP001500033">
    <property type="component" value="Unassembled WGS sequence"/>
</dbReference>
<organism evidence="1 2">
    <name type="scientific">Streptomyces rhizosphaericus</name>
    <dbReference type="NCBI Taxonomy" id="114699"/>
    <lineage>
        <taxon>Bacteria</taxon>
        <taxon>Bacillati</taxon>
        <taxon>Actinomycetota</taxon>
        <taxon>Actinomycetes</taxon>
        <taxon>Kitasatosporales</taxon>
        <taxon>Streptomycetaceae</taxon>
        <taxon>Streptomyces</taxon>
        <taxon>Streptomyces violaceusniger group</taxon>
    </lineage>
</organism>
<evidence type="ECO:0000313" key="1">
    <source>
        <dbReference type="EMBL" id="GAA0971712.1"/>
    </source>
</evidence>
<proteinExistence type="predicted"/>
<protein>
    <submittedName>
        <fullName evidence="1">Uncharacterized protein</fullName>
    </submittedName>
</protein>
<dbReference type="EMBL" id="BAAAIE010000005">
    <property type="protein sequence ID" value="GAA0971712.1"/>
    <property type="molecule type" value="Genomic_DNA"/>
</dbReference>
<gene>
    <name evidence="1" type="ORF">GCM10009576_014100</name>
</gene>
<reference evidence="1 2" key="1">
    <citation type="journal article" date="2019" name="Int. J. Syst. Evol. Microbiol.">
        <title>The Global Catalogue of Microorganisms (GCM) 10K type strain sequencing project: providing services to taxonomists for standard genome sequencing and annotation.</title>
        <authorList>
            <consortium name="The Broad Institute Genomics Platform"/>
            <consortium name="The Broad Institute Genome Sequencing Center for Infectious Disease"/>
            <person name="Wu L."/>
            <person name="Ma J."/>
        </authorList>
    </citation>
    <scope>NUCLEOTIDE SEQUENCE [LARGE SCALE GENOMIC DNA]</scope>
    <source>
        <strain evidence="1 2">JCM 11445</strain>
    </source>
</reference>
<comment type="caution">
    <text evidence="1">The sequence shown here is derived from an EMBL/GenBank/DDBJ whole genome shotgun (WGS) entry which is preliminary data.</text>
</comment>
<evidence type="ECO:0000313" key="2">
    <source>
        <dbReference type="Proteomes" id="UP001500033"/>
    </source>
</evidence>
<accession>A0ABN1S3I3</accession>
<name>A0ABN1S3I3_9ACTN</name>